<dbReference type="EMBL" id="JABAYA010000145">
    <property type="protein sequence ID" value="KAF7723607.1"/>
    <property type="molecule type" value="Genomic_DNA"/>
</dbReference>
<comment type="caution">
    <text evidence="2">The sequence shown here is derived from an EMBL/GenBank/DDBJ whole genome shotgun (WGS) entry which is preliminary data.</text>
</comment>
<dbReference type="InterPro" id="IPR025164">
    <property type="entry name" value="Toastrack_DUF4097"/>
</dbReference>
<dbReference type="Proteomes" id="UP000605846">
    <property type="component" value="Unassembled WGS sequence"/>
</dbReference>
<gene>
    <name evidence="2" type="ORF">EC973_001801</name>
</gene>
<dbReference type="Pfam" id="PF13349">
    <property type="entry name" value="DUF4097"/>
    <property type="match status" value="1"/>
</dbReference>
<name>A0A8H7BT71_9FUNG</name>
<accession>A0A8H7BT71</accession>
<reference evidence="2" key="1">
    <citation type="submission" date="2020-01" db="EMBL/GenBank/DDBJ databases">
        <title>Genome Sequencing of Three Apophysomyces-Like Fungal Strains Confirms a Novel Fungal Genus in the Mucoromycota with divergent Burkholderia-like Endosymbiotic Bacteria.</title>
        <authorList>
            <person name="Stajich J.E."/>
            <person name="Macias A.M."/>
            <person name="Carter-House D."/>
            <person name="Lovett B."/>
            <person name="Kasson L.R."/>
            <person name="Berry K."/>
            <person name="Grigoriev I."/>
            <person name="Chang Y."/>
            <person name="Spatafora J."/>
            <person name="Kasson M.T."/>
        </authorList>
    </citation>
    <scope>NUCLEOTIDE SEQUENCE</scope>
    <source>
        <strain evidence="2">NRRL A-21654</strain>
    </source>
</reference>
<sequence length="138" mass="15800">MVGNIVSQNVVSDSIELRTQQGDISGRFSRIGKKLLTDTSYGNIEIDIADNHYDSKKWRQLKASTISGDVHVKLPKTFTGHFNLRSYTQIPIVLLEDAHQLRFKQQENKNWIRASYGKRPKSNINLSTIAGYVQLQYF</sequence>
<feature type="domain" description="DUF4097" evidence="1">
    <location>
        <begin position="3"/>
        <end position="81"/>
    </location>
</feature>
<dbReference type="AlphaFoldDB" id="A0A8H7BT71"/>
<keyword evidence="3" id="KW-1185">Reference proteome</keyword>
<evidence type="ECO:0000313" key="2">
    <source>
        <dbReference type="EMBL" id="KAF7723607.1"/>
    </source>
</evidence>
<proteinExistence type="predicted"/>
<organism evidence="2 3">
    <name type="scientific">Apophysomyces ossiformis</name>
    <dbReference type="NCBI Taxonomy" id="679940"/>
    <lineage>
        <taxon>Eukaryota</taxon>
        <taxon>Fungi</taxon>
        <taxon>Fungi incertae sedis</taxon>
        <taxon>Mucoromycota</taxon>
        <taxon>Mucoromycotina</taxon>
        <taxon>Mucoromycetes</taxon>
        <taxon>Mucorales</taxon>
        <taxon>Mucorineae</taxon>
        <taxon>Mucoraceae</taxon>
        <taxon>Apophysomyces</taxon>
    </lineage>
</organism>
<protein>
    <recommendedName>
        <fullName evidence="1">DUF4097 domain-containing protein</fullName>
    </recommendedName>
</protein>
<dbReference type="OrthoDB" id="2287180at2759"/>
<evidence type="ECO:0000259" key="1">
    <source>
        <dbReference type="Pfam" id="PF13349"/>
    </source>
</evidence>
<evidence type="ECO:0000313" key="3">
    <source>
        <dbReference type="Proteomes" id="UP000605846"/>
    </source>
</evidence>